<dbReference type="NCBIfam" id="TIGR01537">
    <property type="entry name" value="portal_HK97"/>
    <property type="match status" value="1"/>
</dbReference>
<accession>A0ABY7WV81</accession>
<feature type="region of interest" description="Disordered" evidence="1">
    <location>
        <begin position="374"/>
        <end position="409"/>
    </location>
</feature>
<keyword evidence="3" id="KW-1185">Reference proteome</keyword>
<sequence length="409" mass="45950">MSVFSSLWDIVTRRKDTSFVFDSDMFEMNAQHIYLKRLAIDTNLNFIARAFSQNEFRVLDDKSKSDKKSTLYYKLNVRPNPNQSAGQFWNELIYHLFYNGEALVIQSDEDDLFVADNFMADDTALNAKTFSGVTVGSYTYNRTFDMDDVLYFKASNYRLEHYIGQLFDDTSKLYDRMYDVAMRDKQVRAVLKVGAMAGVTPVEKQAKLQSWIDNTFKQFNERSIAIIPNTDGLEYEEKNPAQESRGQSPVENLQQLRSGFMDDVALILGIPPVLLHGQQASVDQAQQTFIDYCLTPLNKQIESELNSKFISPMQYRHGKHVSITGLDKINVANLAEPLDKLRAGGFVNGDEGRVMLGMDPTGKSEMQEYYVTKNYGSAGGDAGDSGTGSTDTGADDSTKGGVNNDEDSD</sequence>
<dbReference type="Pfam" id="PF04860">
    <property type="entry name" value="Phage_portal"/>
    <property type="match status" value="1"/>
</dbReference>
<dbReference type="Proteomes" id="UP001220377">
    <property type="component" value="Chromosome"/>
</dbReference>
<protein>
    <submittedName>
        <fullName evidence="2">Phage portal protein</fullName>
    </submittedName>
</protein>
<organism evidence="2 3">
    <name type="scientific">Lacticaseibacillus pabuli</name>
    <dbReference type="NCBI Taxonomy" id="3025672"/>
    <lineage>
        <taxon>Bacteria</taxon>
        <taxon>Bacillati</taxon>
        <taxon>Bacillota</taxon>
        <taxon>Bacilli</taxon>
        <taxon>Lactobacillales</taxon>
        <taxon>Lactobacillaceae</taxon>
        <taxon>Lacticaseibacillus</taxon>
    </lineage>
</organism>
<dbReference type="InterPro" id="IPR006427">
    <property type="entry name" value="Portal_HK97"/>
</dbReference>
<dbReference type="EMBL" id="CP117884">
    <property type="protein sequence ID" value="WDF81820.1"/>
    <property type="molecule type" value="Genomic_DNA"/>
</dbReference>
<feature type="compositionally biased region" description="Gly residues" evidence="1">
    <location>
        <begin position="377"/>
        <end position="386"/>
    </location>
</feature>
<proteinExistence type="predicted"/>
<reference evidence="2 3" key="1">
    <citation type="submission" date="2023-02" db="EMBL/GenBank/DDBJ databases">
        <title>Genome sequence of Lacticaseibacillus sp. KACC 23028.</title>
        <authorList>
            <person name="Kim S."/>
            <person name="Heo J."/>
            <person name="Kwon S.-W."/>
        </authorList>
    </citation>
    <scope>NUCLEOTIDE SEQUENCE [LARGE SCALE GENOMIC DNA]</scope>
    <source>
        <strain evidence="2 3">KACC 23028</strain>
    </source>
</reference>
<gene>
    <name evidence="2" type="ORF">PQ472_07760</name>
</gene>
<name>A0ABY7WV81_9LACO</name>
<dbReference type="RefSeq" id="WP_274258832.1">
    <property type="nucleotide sequence ID" value="NZ_CP117884.1"/>
</dbReference>
<dbReference type="InterPro" id="IPR006944">
    <property type="entry name" value="Phage/GTA_portal"/>
</dbReference>
<evidence type="ECO:0000256" key="1">
    <source>
        <dbReference type="SAM" id="MobiDB-lite"/>
    </source>
</evidence>
<evidence type="ECO:0000313" key="2">
    <source>
        <dbReference type="EMBL" id="WDF81820.1"/>
    </source>
</evidence>
<evidence type="ECO:0000313" key="3">
    <source>
        <dbReference type="Proteomes" id="UP001220377"/>
    </source>
</evidence>